<evidence type="ECO:0000256" key="3">
    <source>
        <dbReference type="ARBA" id="ARBA00022475"/>
    </source>
</evidence>
<dbReference type="InterPro" id="IPR045584">
    <property type="entry name" value="Pilin-like"/>
</dbReference>
<dbReference type="EMBL" id="VRZA01000001">
    <property type="protein sequence ID" value="TXS96284.1"/>
    <property type="molecule type" value="Genomic_DNA"/>
</dbReference>
<gene>
    <name evidence="13" type="primary">gspH</name>
    <name evidence="13" type="ORF">FV139_01940</name>
</gene>
<keyword evidence="5" id="KW-0997">Cell inner membrane</keyword>
<dbReference type="PRINTS" id="PR00885">
    <property type="entry name" value="BCTERIALGSPH"/>
</dbReference>
<dbReference type="PROSITE" id="PS00409">
    <property type="entry name" value="PROKAR_NTER_METHYL"/>
    <property type="match status" value="1"/>
</dbReference>
<evidence type="ECO:0000256" key="4">
    <source>
        <dbReference type="ARBA" id="ARBA00022481"/>
    </source>
</evidence>
<dbReference type="GO" id="GO:0016020">
    <property type="term" value="C:membrane"/>
    <property type="evidence" value="ECO:0007669"/>
    <property type="project" value="UniProtKB-SubCell"/>
</dbReference>
<keyword evidence="8 11" id="KW-0472">Membrane</keyword>
<dbReference type="RefSeq" id="WP_148066552.1">
    <property type="nucleotide sequence ID" value="NZ_VRZA01000001.1"/>
</dbReference>
<dbReference type="GO" id="GO:0015627">
    <property type="term" value="C:type II protein secretion system complex"/>
    <property type="evidence" value="ECO:0007669"/>
    <property type="project" value="InterPro"/>
</dbReference>
<name>A0A5C9A8B9_9GAMM</name>
<dbReference type="Pfam" id="PF12019">
    <property type="entry name" value="GspH"/>
    <property type="match status" value="1"/>
</dbReference>
<evidence type="ECO:0000256" key="8">
    <source>
        <dbReference type="ARBA" id="ARBA00023136"/>
    </source>
</evidence>
<evidence type="ECO:0000313" key="13">
    <source>
        <dbReference type="EMBL" id="TXS96284.1"/>
    </source>
</evidence>
<evidence type="ECO:0000256" key="6">
    <source>
        <dbReference type="ARBA" id="ARBA00022692"/>
    </source>
</evidence>
<keyword evidence="4" id="KW-0488">Methylation</keyword>
<evidence type="ECO:0000256" key="1">
    <source>
        <dbReference type="ARBA" id="ARBA00004377"/>
    </source>
</evidence>
<feature type="domain" description="General secretion pathway GspH" evidence="12">
    <location>
        <begin position="47"/>
        <end position="168"/>
    </location>
</feature>
<evidence type="ECO:0000259" key="12">
    <source>
        <dbReference type="Pfam" id="PF12019"/>
    </source>
</evidence>
<sequence>MCRPRQRGFSLLELLVALFVIVLVTSLATLNVGSGSGGLELESSLQTLLDTNEFATDEAQMTGRDFGLLLQRVDVDGDIVYRYGWRERRPEGWRPPTSGADVFNDRDFSPEVVLALRMEGQVDGELQTPVDSLNAAPQVVFYASGEVTPGEIDVRRRSDDALLWRLEWDLLGRGDLLVRGERGEEADDDF</sequence>
<dbReference type="Proteomes" id="UP000321039">
    <property type="component" value="Unassembled WGS sequence"/>
</dbReference>
<keyword evidence="3" id="KW-1003">Cell membrane</keyword>
<evidence type="ECO:0000256" key="10">
    <source>
        <dbReference type="ARBA" id="ARBA00030775"/>
    </source>
</evidence>
<dbReference type="AlphaFoldDB" id="A0A5C9A8B9"/>
<organism evidence="13 14">
    <name type="scientific">Parahaliea maris</name>
    <dbReference type="NCBI Taxonomy" id="2716870"/>
    <lineage>
        <taxon>Bacteria</taxon>
        <taxon>Pseudomonadati</taxon>
        <taxon>Pseudomonadota</taxon>
        <taxon>Gammaproteobacteria</taxon>
        <taxon>Cellvibrionales</taxon>
        <taxon>Halieaceae</taxon>
        <taxon>Parahaliea</taxon>
    </lineage>
</organism>
<dbReference type="Pfam" id="PF07963">
    <property type="entry name" value="N_methyl"/>
    <property type="match status" value="1"/>
</dbReference>
<proteinExistence type="inferred from homology"/>
<evidence type="ECO:0000256" key="9">
    <source>
        <dbReference type="ARBA" id="ARBA00025772"/>
    </source>
</evidence>
<dbReference type="NCBIfam" id="TIGR02532">
    <property type="entry name" value="IV_pilin_GFxxxE"/>
    <property type="match status" value="1"/>
</dbReference>
<dbReference type="Gene3D" id="3.55.40.10">
    <property type="entry name" value="minor pseudopilin epsh domain"/>
    <property type="match status" value="1"/>
</dbReference>
<dbReference type="InterPro" id="IPR022346">
    <property type="entry name" value="T2SS_GspH"/>
</dbReference>
<evidence type="ECO:0000256" key="7">
    <source>
        <dbReference type="ARBA" id="ARBA00022989"/>
    </source>
</evidence>
<comment type="caution">
    <text evidence="13">The sequence shown here is derived from an EMBL/GenBank/DDBJ whole genome shotgun (WGS) entry which is preliminary data.</text>
</comment>
<comment type="subcellular location">
    <subcellularLocation>
        <location evidence="1">Cell inner membrane</location>
        <topology evidence="1">Single-pass membrane protein</topology>
    </subcellularLocation>
</comment>
<reference evidence="13 14" key="1">
    <citation type="submission" date="2019-08" db="EMBL/GenBank/DDBJ databases">
        <title>Parahaliea maris sp. nov., isolated from the surface seawater.</title>
        <authorList>
            <person name="Liu Y."/>
        </authorList>
    </citation>
    <scope>NUCLEOTIDE SEQUENCE [LARGE SCALE GENOMIC DNA]</scope>
    <source>
        <strain evidence="13 14">HSLHS9</strain>
    </source>
</reference>
<dbReference type="GO" id="GO:0015628">
    <property type="term" value="P:protein secretion by the type II secretion system"/>
    <property type="evidence" value="ECO:0007669"/>
    <property type="project" value="InterPro"/>
</dbReference>
<dbReference type="InterPro" id="IPR002416">
    <property type="entry name" value="T2SS_protein-GspH"/>
</dbReference>
<evidence type="ECO:0000256" key="11">
    <source>
        <dbReference type="SAM" id="Phobius"/>
    </source>
</evidence>
<keyword evidence="14" id="KW-1185">Reference proteome</keyword>
<accession>A0A5C9A8B9</accession>
<evidence type="ECO:0000256" key="2">
    <source>
        <dbReference type="ARBA" id="ARBA00021549"/>
    </source>
</evidence>
<feature type="transmembrane region" description="Helical" evidence="11">
    <location>
        <begin position="12"/>
        <end position="33"/>
    </location>
</feature>
<evidence type="ECO:0000256" key="5">
    <source>
        <dbReference type="ARBA" id="ARBA00022519"/>
    </source>
</evidence>
<evidence type="ECO:0000313" key="14">
    <source>
        <dbReference type="Proteomes" id="UP000321039"/>
    </source>
</evidence>
<comment type="similarity">
    <text evidence="9">Belongs to the GSP H family.</text>
</comment>
<protein>
    <recommendedName>
        <fullName evidence="2">Type II secretion system protein H</fullName>
    </recommendedName>
    <alternativeName>
        <fullName evidence="10">General secretion pathway protein H</fullName>
    </alternativeName>
</protein>
<dbReference type="InterPro" id="IPR012902">
    <property type="entry name" value="N_methyl_site"/>
</dbReference>
<keyword evidence="7 11" id="KW-1133">Transmembrane helix</keyword>
<keyword evidence="6 11" id="KW-0812">Transmembrane</keyword>
<dbReference type="SUPFAM" id="SSF54523">
    <property type="entry name" value="Pili subunits"/>
    <property type="match status" value="1"/>
</dbReference>